<proteinExistence type="predicted"/>
<accession>A0AC34F2U8</accession>
<organism evidence="1 2">
    <name type="scientific">Panagrolaimus sp. ES5</name>
    <dbReference type="NCBI Taxonomy" id="591445"/>
    <lineage>
        <taxon>Eukaryota</taxon>
        <taxon>Metazoa</taxon>
        <taxon>Ecdysozoa</taxon>
        <taxon>Nematoda</taxon>
        <taxon>Chromadorea</taxon>
        <taxon>Rhabditida</taxon>
        <taxon>Tylenchina</taxon>
        <taxon>Panagrolaimomorpha</taxon>
        <taxon>Panagrolaimoidea</taxon>
        <taxon>Panagrolaimidae</taxon>
        <taxon>Panagrolaimus</taxon>
    </lineage>
</organism>
<dbReference type="Proteomes" id="UP000887579">
    <property type="component" value="Unplaced"/>
</dbReference>
<reference evidence="2" key="1">
    <citation type="submission" date="2022-11" db="UniProtKB">
        <authorList>
            <consortium name="WormBaseParasite"/>
        </authorList>
    </citation>
    <scope>IDENTIFICATION</scope>
</reference>
<protein>
    <submittedName>
        <fullName evidence="2">Uncharacterized protein</fullName>
    </submittedName>
</protein>
<dbReference type="WBParaSite" id="ES5_v2.g11226.t1">
    <property type="protein sequence ID" value="ES5_v2.g11226.t1"/>
    <property type="gene ID" value="ES5_v2.g11226"/>
</dbReference>
<name>A0AC34F2U8_9BILA</name>
<sequence length="425" mass="47891">MLPNGIYFDSNSNVQINILKSTKSIPYFLRIGSRQPLPSLKFQFDETCIGAEFEIYINLRDTVDCQIRIPLVDGGFRFSTKLSSNEEFIEDPSFSPTLIFDKTQVFFKIDSPLTIKSYQICDISNPDVPADQFVIQISPLHLVASCSKAKVTVIKKDVANGIEILIDRSKIVEPTTVKIPNSSIFSLSTVATAEAGIEWWWYVGGGILLFILLCVALPICIICIYRRKKKETTKRKIREVSKSIVSDEIQIQPKSNAPTKITKKNFESNEAKKKKSKDKKTEQTTNEEYFGHEIRILKSVERKPPGKLSKSFREKYGQKETVAVEKSEVKNPGAAPDDEENPLPSFMKNMGIVYKPDPEENNSRTTVQTTQNETTFDTGSTQNPSDKTQKSTTGSIVDKVVQHQKKPTQRSQSNDQSSKITLELN</sequence>
<evidence type="ECO:0000313" key="2">
    <source>
        <dbReference type="WBParaSite" id="ES5_v2.g11226.t1"/>
    </source>
</evidence>
<evidence type="ECO:0000313" key="1">
    <source>
        <dbReference type="Proteomes" id="UP000887579"/>
    </source>
</evidence>